<dbReference type="Proteomes" id="UP001454036">
    <property type="component" value="Unassembled WGS sequence"/>
</dbReference>
<accession>A0AAV3NHV4</accession>
<dbReference type="EMBL" id="BAABME010000043">
    <property type="protein sequence ID" value="GAA0138900.1"/>
    <property type="molecule type" value="Genomic_DNA"/>
</dbReference>
<gene>
    <name evidence="1" type="ORF">LIER_00556</name>
</gene>
<comment type="caution">
    <text evidence="1">The sequence shown here is derived from an EMBL/GenBank/DDBJ whole genome shotgun (WGS) entry which is preliminary data.</text>
</comment>
<proteinExistence type="predicted"/>
<evidence type="ECO:0000313" key="2">
    <source>
        <dbReference type="Proteomes" id="UP001454036"/>
    </source>
</evidence>
<reference evidence="1 2" key="1">
    <citation type="submission" date="2024-01" db="EMBL/GenBank/DDBJ databases">
        <title>The complete chloroplast genome sequence of Lithospermum erythrorhizon: insights into the phylogenetic relationship among Boraginaceae species and the maternal lineages of purple gromwells.</title>
        <authorList>
            <person name="Okada T."/>
            <person name="Watanabe K."/>
        </authorList>
    </citation>
    <scope>NUCLEOTIDE SEQUENCE [LARGE SCALE GENOMIC DNA]</scope>
</reference>
<sequence>MGEWVPKIWTSLEESCRPKFPKTAAVKAQINMLSRIFPKPFEYKVFCEEGVLVQADEVLVAANTSVEPNQVPFSTMCGKEELEADNAKIQEANTKFCEKKRELNAHALEEMHKYDSLKENFTKVEGENFELTSKIKKLQLFLDRATKTGNEAEEKAKVAQETPDAVMAPRVSEGVEAFKRFDEYALEDGNESAYYLCRFAKSYKDVCPAIVDHCQDFIQKYPEDWFSDVDIRAPLFPAEGDEV</sequence>
<organism evidence="1 2">
    <name type="scientific">Lithospermum erythrorhizon</name>
    <name type="common">Purple gromwell</name>
    <name type="synonym">Lithospermum officinale var. erythrorhizon</name>
    <dbReference type="NCBI Taxonomy" id="34254"/>
    <lineage>
        <taxon>Eukaryota</taxon>
        <taxon>Viridiplantae</taxon>
        <taxon>Streptophyta</taxon>
        <taxon>Embryophyta</taxon>
        <taxon>Tracheophyta</taxon>
        <taxon>Spermatophyta</taxon>
        <taxon>Magnoliopsida</taxon>
        <taxon>eudicotyledons</taxon>
        <taxon>Gunneridae</taxon>
        <taxon>Pentapetalae</taxon>
        <taxon>asterids</taxon>
        <taxon>lamiids</taxon>
        <taxon>Boraginales</taxon>
        <taxon>Boraginaceae</taxon>
        <taxon>Boraginoideae</taxon>
        <taxon>Lithospermeae</taxon>
        <taxon>Lithospermum</taxon>
    </lineage>
</organism>
<keyword evidence="2" id="KW-1185">Reference proteome</keyword>
<protein>
    <submittedName>
        <fullName evidence="1">Uncharacterized protein</fullName>
    </submittedName>
</protein>
<dbReference type="AlphaFoldDB" id="A0AAV3NHV4"/>
<evidence type="ECO:0000313" key="1">
    <source>
        <dbReference type="EMBL" id="GAA0138900.1"/>
    </source>
</evidence>
<name>A0AAV3NHV4_LITER</name>